<evidence type="ECO:0008006" key="4">
    <source>
        <dbReference type="Google" id="ProtNLM"/>
    </source>
</evidence>
<name>A0ABQ4XFZ9_9ASTR</name>
<protein>
    <recommendedName>
        <fullName evidence="4">Sas10 C-terminal domain-containing protein</fullName>
    </recommendedName>
</protein>
<keyword evidence="3" id="KW-1185">Reference proteome</keyword>
<organism evidence="2 3">
    <name type="scientific">Tanacetum coccineum</name>
    <dbReference type="NCBI Taxonomy" id="301880"/>
    <lineage>
        <taxon>Eukaryota</taxon>
        <taxon>Viridiplantae</taxon>
        <taxon>Streptophyta</taxon>
        <taxon>Embryophyta</taxon>
        <taxon>Tracheophyta</taxon>
        <taxon>Spermatophyta</taxon>
        <taxon>Magnoliopsida</taxon>
        <taxon>eudicotyledons</taxon>
        <taxon>Gunneridae</taxon>
        <taxon>Pentapetalae</taxon>
        <taxon>asterids</taxon>
        <taxon>campanulids</taxon>
        <taxon>Asterales</taxon>
        <taxon>Asteraceae</taxon>
        <taxon>Asteroideae</taxon>
        <taxon>Anthemideae</taxon>
        <taxon>Anthemidinae</taxon>
        <taxon>Tanacetum</taxon>
    </lineage>
</organism>
<reference evidence="2" key="2">
    <citation type="submission" date="2022-01" db="EMBL/GenBank/DDBJ databases">
        <authorList>
            <person name="Yamashiro T."/>
            <person name="Shiraishi A."/>
            <person name="Satake H."/>
            <person name="Nakayama K."/>
        </authorList>
    </citation>
    <scope>NUCLEOTIDE SEQUENCE</scope>
</reference>
<accession>A0ABQ4XFZ9</accession>
<evidence type="ECO:0000256" key="1">
    <source>
        <dbReference type="SAM" id="MobiDB-lite"/>
    </source>
</evidence>
<feature type="compositionally biased region" description="Basic residues" evidence="1">
    <location>
        <begin position="93"/>
        <end position="103"/>
    </location>
</feature>
<evidence type="ECO:0000313" key="2">
    <source>
        <dbReference type="EMBL" id="GJS63863.1"/>
    </source>
</evidence>
<reference evidence="2" key="1">
    <citation type="journal article" date="2022" name="Int. J. Mol. Sci.">
        <title>Draft Genome of Tanacetum Coccineum: Genomic Comparison of Closely Related Tanacetum-Family Plants.</title>
        <authorList>
            <person name="Yamashiro T."/>
            <person name="Shiraishi A."/>
            <person name="Nakayama K."/>
            <person name="Satake H."/>
        </authorList>
    </citation>
    <scope>NUCLEOTIDE SEQUENCE</scope>
</reference>
<gene>
    <name evidence="2" type="ORF">Tco_0678427</name>
</gene>
<dbReference type="Proteomes" id="UP001151760">
    <property type="component" value="Unassembled WGS sequence"/>
</dbReference>
<dbReference type="EMBL" id="BQNB010009463">
    <property type="protein sequence ID" value="GJS63863.1"/>
    <property type="molecule type" value="Genomic_DNA"/>
</dbReference>
<proteinExistence type="predicted"/>
<comment type="caution">
    <text evidence="2">The sequence shown here is derived from an EMBL/GenBank/DDBJ whole genome shotgun (WGS) entry which is preliminary data.</text>
</comment>
<feature type="region of interest" description="Disordered" evidence="1">
    <location>
        <begin position="84"/>
        <end position="103"/>
    </location>
</feature>
<sequence length="144" mass="17048">MGNAIVKLVKKVKKLEGFLKRRNLVLTDLEDEEPESIDIRKKGTREERVYRQEVVSRLDFQEDDNGVKRLSDVLLVENKKDNVKERSYGSVKKTPRRQRNRSYKKKLALAEAIRLDSYKRRGGYSKIHLDGFSSQRIDRRRRVD</sequence>
<evidence type="ECO:0000313" key="3">
    <source>
        <dbReference type="Proteomes" id="UP001151760"/>
    </source>
</evidence>